<sequence length="423" mass="47129">MSSTTQPECCLLLGKVDIRSAGPRCKLLLGDLDGDGRMEIVMVQPGDRKDVRHIPHQVQCLTAYDLLGNLLWQTGKPSAEAGGPGADYPAQVYDWDGDGRLEVLCVMDDRLVIVDGATGMIKQTQALLDPQAHDCIIIADLSGRGRPGDLILKDRYSRMWAFDRQFQLLWTHQGNTGHYPWAYDWNGDGRDEVMAGYDMLDHQGKLLWSCHDLEDHADCIWTGDVNGDGEPELVIGGSVTVMYDRRGKELWRYEGSVESQHVALGKFRDDLPGLQVAGLDRLVREDTGKRQKGLDAMFLLDADGRELWKEKRTTSGWLTIVETISHWDDGPLDYILAYRRGGGINPTLYDGHMNAVVSFPVDGYVAHADLLGEGREQVIIYDHEAASIFASKETDLSRPVSGKPLKQIKRLYSSTLYPGGQVE</sequence>
<dbReference type="SUPFAM" id="SSF69318">
    <property type="entry name" value="Integrin alpha N-terminal domain"/>
    <property type="match status" value="1"/>
</dbReference>
<feature type="domain" description="Rhamnogalacturonan lyase family 11 C-terminal" evidence="1">
    <location>
        <begin position="29"/>
        <end position="121"/>
    </location>
</feature>
<accession>A0A4R5KD38</accession>
<dbReference type="InterPro" id="IPR049366">
    <property type="entry name" value="RGL11_C"/>
</dbReference>
<organism evidence="2 3">
    <name type="scientific">Paenibacillus piri</name>
    <dbReference type="NCBI Taxonomy" id="2547395"/>
    <lineage>
        <taxon>Bacteria</taxon>
        <taxon>Bacillati</taxon>
        <taxon>Bacillota</taxon>
        <taxon>Bacilli</taxon>
        <taxon>Bacillales</taxon>
        <taxon>Paenibacillaceae</taxon>
        <taxon>Paenibacillus</taxon>
    </lineage>
</organism>
<dbReference type="InterPro" id="IPR034641">
    <property type="entry name" value="RGL11"/>
</dbReference>
<dbReference type="InterPro" id="IPR028994">
    <property type="entry name" value="Integrin_alpha_N"/>
</dbReference>
<dbReference type="PANTHER" id="PTHR43118">
    <property type="entry name" value="RHAMNOGALACTURONAN LYASE (EUROFUNG)"/>
    <property type="match status" value="1"/>
</dbReference>
<keyword evidence="3" id="KW-1185">Reference proteome</keyword>
<protein>
    <submittedName>
        <fullName evidence="2">WD40 repeat domain-containing protein</fullName>
    </submittedName>
</protein>
<proteinExistence type="predicted"/>
<dbReference type="OrthoDB" id="9816589at2"/>
<name>A0A4R5KD38_9BACL</name>
<dbReference type="RefSeq" id="WP_133235637.1">
    <property type="nucleotide sequence ID" value="NZ_SMRT01000023.1"/>
</dbReference>
<evidence type="ECO:0000313" key="3">
    <source>
        <dbReference type="Proteomes" id="UP000295636"/>
    </source>
</evidence>
<gene>
    <name evidence="2" type="ORF">E1757_31100</name>
</gene>
<dbReference type="AlphaFoldDB" id="A0A4R5KD38"/>
<dbReference type="EMBL" id="SMRT01000023">
    <property type="protein sequence ID" value="TDF92000.1"/>
    <property type="molecule type" value="Genomic_DNA"/>
</dbReference>
<reference evidence="2 3" key="1">
    <citation type="submission" date="2019-03" db="EMBL/GenBank/DDBJ databases">
        <title>This is whole genome sequence of Paenibacillus sp MS74 strain.</title>
        <authorList>
            <person name="Trinh H.N."/>
        </authorList>
    </citation>
    <scope>NUCLEOTIDE SEQUENCE [LARGE SCALE GENOMIC DNA]</scope>
    <source>
        <strain evidence="2 3">MS74</strain>
    </source>
</reference>
<dbReference type="Proteomes" id="UP000295636">
    <property type="component" value="Unassembled WGS sequence"/>
</dbReference>
<comment type="caution">
    <text evidence="2">The sequence shown here is derived from an EMBL/GenBank/DDBJ whole genome shotgun (WGS) entry which is preliminary data.</text>
</comment>
<dbReference type="Pfam" id="PF21348">
    <property type="entry name" value="RGL11_C"/>
    <property type="match status" value="1"/>
</dbReference>
<evidence type="ECO:0000259" key="1">
    <source>
        <dbReference type="Pfam" id="PF21348"/>
    </source>
</evidence>
<evidence type="ECO:0000313" key="2">
    <source>
        <dbReference type="EMBL" id="TDF92000.1"/>
    </source>
</evidence>
<dbReference type="PANTHER" id="PTHR43118:SF1">
    <property type="entry name" value="RHAMNOGALACTURONAN LYASE (EUROFUNG)"/>
    <property type="match status" value="1"/>
</dbReference>